<dbReference type="InterPro" id="IPR050937">
    <property type="entry name" value="TEC1_TEAD_TF"/>
</dbReference>
<feature type="region of interest" description="Disordered" evidence="7">
    <location>
        <begin position="739"/>
        <end position="787"/>
    </location>
</feature>
<dbReference type="GO" id="GO:0005634">
    <property type="term" value="C:nucleus"/>
    <property type="evidence" value="ECO:0007669"/>
    <property type="project" value="UniProtKB-SubCell"/>
</dbReference>
<dbReference type="OMA" id="MWVSAPQ"/>
<dbReference type="eggNOG" id="KOG3841">
    <property type="taxonomic scope" value="Eukaryota"/>
</dbReference>
<evidence type="ECO:0000256" key="5">
    <source>
        <dbReference type="ARBA" id="ARBA00023242"/>
    </source>
</evidence>
<dbReference type="Gene3D" id="6.10.20.40">
    <property type="entry name" value="TEA/ATTS domain"/>
    <property type="match status" value="1"/>
</dbReference>
<keyword evidence="10" id="KW-1185">Reference proteome</keyword>
<feature type="compositionally biased region" description="Basic and acidic residues" evidence="7">
    <location>
        <begin position="803"/>
        <end position="813"/>
    </location>
</feature>
<evidence type="ECO:0000256" key="1">
    <source>
        <dbReference type="ARBA" id="ARBA00004123"/>
    </source>
</evidence>
<feature type="domain" description="TEA" evidence="8">
    <location>
        <begin position="130"/>
        <end position="204"/>
    </location>
</feature>
<keyword evidence="4" id="KW-0804">Transcription</keyword>
<evidence type="ECO:0000256" key="4">
    <source>
        <dbReference type="ARBA" id="ARBA00023163"/>
    </source>
</evidence>
<dbReference type="Pfam" id="PF01285">
    <property type="entry name" value="TEA"/>
    <property type="match status" value="1"/>
</dbReference>
<dbReference type="GeneID" id="19237417"/>
<dbReference type="OrthoDB" id="10006572at2759"/>
<evidence type="ECO:0000313" key="9">
    <source>
        <dbReference type="EMBL" id="ERF70841.1"/>
    </source>
</evidence>
<gene>
    <name evidence="9" type="ORF">EPUS_02363</name>
</gene>
<comment type="subcellular location">
    <subcellularLocation>
        <location evidence="1">Nucleus</location>
    </subcellularLocation>
</comment>
<evidence type="ECO:0000259" key="8">
    <source>
        <dbReference type="PROSITE" id="PS51088"/>
    </source>
</evidence>
<dbReference type="Proteomes" id="UP000019373">
    <property type="component" value="Unassembled WGS sequence"/>
</dbReference>
<dbReference type="RefSeq" id="XP_007803460.1">
    <property type="nucleotide sequence ID" value="XM_007805269.1"/>
</dbReference>
<feature type="DNA-binding region" description="TEA" evidence="6">
    <location>
        <begin position="130"/>
        <end position="204"/>
    </location>
</feature>
<dbReference type="PROSITE" id="PS51088">
    <property type="entry name" value="TEA_2"/>
    <property type="match status" value="1"/>
</dbReference>
<dbReference type="PRINTS" id="PR00065">
    <property type="entry name" value="TEADOMAIN"/>
</dbReference>
<feature type="region of interest" description="Disordered" evidence="7">
    <location>
        <begin position="799"/>
        <end position="819"/>
    </location>
</feature>
<accession>U1GGD4</accession>
<dbReference type="PANTHER" id="PTHR11834:SF0">
    <property type="entry name" value="PROTEIN SCALLOPED"/>
    <property type="match status" value="1"/>
</dbReference>
<dbReference type="InterPro" id="IPR038096">
    <property type="entry name" value="TEA/ATTS_sf"/>
</dbReference>
<dbReference type="PANTHER" id="PTHR11834">
    <property type="entry name" value="TRANSCRIPTIONAL ENHANCER FACTOR TEF RELATED"/>
    <property type="match status" value="1"/>
</dbReference>
<organism evidence="9 10">
    <name type="scientific">Endocarpon pusillum (strain Z07020 / HMAS-L-300199)</name>
    <name type="common">Lichen-forming fungus</name>
    <dbReference type="NCBI Taxonomy" id="1263415"/>
    <lineage>
        <taxon>Eukaryota</taxon>
        <taxon>Fungi</taxon>
        <taxon>Dikarya</taxon>
        <taxon>Ascomycota</taxon>
        <taxon>Pezizomycotina</taxon>
        <taxon>Eurotiomycetes</taxon>
        <taxon>Chaetothyriomycetidae</taxon>
        <taxon>Verrucariales</taxon>
        <taxon>Verrucariaceae</taxon>
        <taxon>Endocarpon</taxon>
    </lineage>
</organism>
<dbReference type="EMBL" id="KE721278">
    <property type="protein sequence ID" value="ERF70841.1"/>
    <property type="molecule type" value="Genomic_DNA"/>
</dbReference>
<feature type="region of interest" description="Disordered" evidence="7">
    <location>
        <begin position="1"/>
        <end position="29"/>
    </location>
</feature>
<evidence type="ECO:0000313" key="10">
    <source>
        <dbReference type="Proteomes" id="UP000019373"/>
    </source>
</evidence>
<dbReference type="GO" id="GO:0000978">
    <property type="term" value="F:RNA polymerase II cis-regulatory region sequence-specific DNA binding"/>
    <property type="evidence" value="ECO:0007669"/>
    <property type="project" value="TreeGrafter"/>
</dbReference>
<dbReference type="HOGENOM" id="CLU_013839_0_0_1"/>
<feature type="region of interest" description="Disordered" evidence="7">
    <location>
        <begin position="834"/>
        <end position="858"/>
    </location>
</feature>
<evidence type="ECO:0000256" key="6">
    <source>
        <dbReference type="PROSITE-ProRule" id="PRU00505"/>
    </source>
</evidence>
<protein>
    <recommendedName>
        <fullName evidence="8">TEA domain-containing protein</fullName>
    </recommendedName>
</protein>
<dbReference type="SMART" id="SM00426">
    <property type="entry name" value="TEA"/>
    <property type="match status" value="1"/>
</dbReference>
<keyword evidence="3" id="KW-0805">Transcription regulation</keyword>
<reference evidence="10" key="1">
    <citation type="journal article" date="2014" name="BMC Genomics">
        <title>Genome characteristics reveal the impact of lichenization on lichen-forming fungus Endocarpon pusillum Hedwig (Verrucariales, Ascomycota).</title>
        <authorList>
            <person name="Wang Y.-Y."/>
            <person name="Liu B."/>
            <person name="Zhang X.-Y."/>
            <person name="Zhou Q.-M."/>
            <person name="Zhang T."/>
            <person name="Li H."/>
            <person name="Yu Y.-F."/>
            <person name="Zhang X.-L."/>
            <person name="Hao X.-Y."/>
            <person name="Wang M."/>
            <person name="Wang L."/>
            <person name="Wei J.-C."/>
        </authorList>
    </citation>
    <scope>NUCLEOTIDE SEQUENCE [LARGE SCALE GENOMIC DNA]</scope>
    <source>
        <strain evidence="10">Z07020 / HMAS-L-300199</strain>
    </source>
</reference>
<evidence type="ECO:0000256" key="3">
    <source>
        <dbReference type="ARBA" id="ARBA00023015"/>
    </source>
</evidence>
<dbReference type="InterPro" id="IPR000818">
    <property type="entry name" value="TEA/ATTS_dom"/>
</dbReference>
<evidence type="ECO:0000256" key="2">
    <source>
        <dbReference type="ARBA" id="ARBA00008421"/>
    </source>
</evidence>
<dbReference type="GO" id="GO:0000981">
    <property type="term" value="F:DNA-binding transcription factor activity, RNA polymerase II-specific"/>
    <property type="evidence" value="ECO:0007669"/>
    <property type="project" value="TreeGrafter"/>
</dbReference>
<comment type="similarity">
    <text evidence="2">Belongs to the TEC1 family.</text>
</comment>
<name>U1GGD4_ENDPU</name>
<keyword evidence="5" id="KW-0539">Nucleus</keyword>
<proteinExistence type="inferred from homology"/>
<dbReference type="AlphaFoldDB" id="U1GGD4"/>
<sequence length="871" mass="98426">MEHWPTELSIPSSHSEEQRSIRGAGPLKTVSGNRQTFALDCHAGSENQNPHDLYYINSALAEANCASNTFPTTATLGSNDNDLAIHRLQHRHQRRQQQRASAIDFRIQDRSYLNSKKYQGYRARQRKDLGHDNKQVWSDDVEEAFQEALFEIKPMGKGKRSQHGRPHGRNELVAEYIFRRTGQRRTRKQVSSHIQVLNALLKDIPSWRVLIQAIDRADGRPVNGGFYENSIEHSVERRNKRLAAQHSSYREHGYSVHTDNLPSAPQTLGSNACTISGKRVTGVNFEMWMSPNQSNMDKRLHDFTSLQTARDLPRCDPSPLEDVRDWRALYPCLAATLDGKGDVPEFDIIGIETSYKMMSDFPPPKATLGLRLELDFGPSSREELYDWTCTTHIYRNGIPVKQASHYRLEAKYGMIAPPFDSMWWALTFIDRMEQKKQAEESGKRDVYDAAQQRAQKFFSELTAVHEIRARSQADSSSQDQRPERRLVAALLWRFSMAPESFVGTTSWQRLLPPPARITTNSPAPDQREMSLPPLAIDTIVGGLHHSTDLSATKDLLVGQPHDSFQDYEAVLDDPTAMLGHHDFEMAFKDDDIAHFASMQSSFISSTQNAHDGSSYPTIDHLDYDIQLHGLSTPSHHDTFQPACSNIFEAQHINRNDYLEDHQKQSQGHMYELHQDFEHHIVDADDRTQRRPLANFDQNTHNMLQAQLREPRTDHSKPEDAGDETLKAALAAASAMSDLGTSHAGLPLPPPHPSSQAEAKQEHMSALWEGDAKSSSSSASSVHHHHRPQLHMHASFTSQASYTPHHDHEHEHEQPASPDAASAVHLRAFDAENQLPASPSAGLDAHRYHNNNPATASPEIRRLLEMHNQSFD</sequence>
<evidence type="ECO:0000256" key="7">
    <source>
        <dbReference type="SAM" id="MobiDB-lite"/>
    </source>
</evidence>
<dbReference type="GO" id="GO:0005667">
    <property type="term" value="C:transcription regulator complex"/>
    <property type="evidence" value="ECO:0007669"/>
    <property type="project" value="TreeGrafter"/>
</dbReference>